<accession>A0A1F6WX24</accession>
<evidence type="ECO:0000313" key="2">
    <source>
        <dbReference type="EMBL" id="OGI86428.1"/>
    </source>
</evidence>
<keyword evidence="1" id="KW-1133">Transmembrane helix</keyword>
<organism evidence="2 3">
    <name type="scientific">Candidatus Nomurabacteria bacterium RIFCSPLOWO2_01_FULL_41_12</name>
    <dbReference type="NCBI Taxonomy" id="1801774"/>
    <lineage>
        <taxon>Bacteria</taxon>
        <taxon>Candidatus Nomuraibacteriota</taxon>
    </lineage>
</organism>
<keyword evidence="1" id="KW-0812">Transmembrane</keyword>
<reference evidence="2 3" key="1">
    <citation type="journal article" date="2016" name="Nat. Commun.">
        <title>Thousands of microbial genomes shed light on interconnected biogeochemical processes in an aquifer system.</title>
        <authorList>
            <person name="Anantharaman K."/>
            <person name="Brown C.T."/>
            <person name="Hug L.A."/>
            <person name="Sharon I."/>
            <person name="Castelle C.J."/>
            <person name="Probst A.J."/>
            <person name="Thomas B.C."/>
            <person name="Singh A."/>
            <person name="Wilkins M.J."/>
            <person name="Karaoz U."/>
            <person name="Brodie E.L."/>
            <person name="Williams K.H."/>
            <person name="Hubbard S.S."/>
            <person name="Banfield J.F."/>
        </authorList>
    </citation>
    <scope>NUCLEOTIDE SEQUENCE [LARGE SCALE GENOMIC DNA]</scope>
</reference>
<sequence length="91" mass="10229">MFVDKQVILCYSPKWGDSMKRISDILFIHDRFVYERGGAVRKEHEGRKRNCPECKGKGEFADSISIKGVLIITVGSTLILGVLTYLKVIPG</sequence>
<dbReference type="AlphaFoldDB" id="A0A1F6WX24"/>
<evidence type="ECO:0000256" key="1">
    <source>
        <dbReference type="SAM" id="Phobius"/>
    </source>
</evidence>
<feature type="transmembrane region" description="Helical" evidence="1">
    <location>
        <begin position="64"/>
        <end position="86"/>
    </location>
</feature>
<name>A0A1F6WX24_9BACT</name>
<dbReference type="Proteomes" id="UP000176187">
    <property type="component" value="Unassembled WGS sequence"/>
</dbReference>
<evidence type="ECO:0000313" key="3">
    <source>
        <dbReference type="Proteomes" id="UP000176187"/>
    </source>
</evidence>
<dbReference type="STRING" id="1801774.A3A05_00960"/>
<gene>
    <name evidence="2" type="ORF">A3A05_00960</name>
</gene>
<keyword evidence="1" id="KW-0472">Membrane</keyword>
<proteinExistence type="predicted"/>
<protein>
    <submittedName>
        <fullName evidence="2">Uncharacterized protein</fullName>
    </submittedName>
</protein>
<comment type="caution">
    <text evidence="2">The sequence shown here is derived from an EMBL/GenBank/DDBJ whole genome shotgun (WGS) entry which is preliminary data.</text>
</comment>
<dbReference type="EMBL" id="MFUY01000006">
    <property type="protein sequence ID" value="OGI86428.1"/>
    <property type="molecule type" value="Genomic_DNA"/>
</dbReference>